<organism evidence="1 2">
    <name type="scientific">Niallia circulans</name>
    <name type="common">Bacillus circulans</name>
    <dbReference type="NCBI Taxonomy" id="1397"/>
    <lineage>
        <taxon>Bacteria</taxon>
        <taxon>Bacillati</taxon>
        <taxon>Bacillota</taxon>
        <taxon>Bacilli</taxon>
        <taxon>Bacillales</taxon>
        <taxon>Bacillaceae</taxon>
        <taxon>Niallia</taxon>
    </lineage>
</organism>
<dbReference type="RefSeq" id="WP_047942234.1">
    <property type="nucleotide sequence ID" value="NZ_JBANBP010000076.1"/>
</dbReference>
<proteinExistence type="predicted"/>
<evidence type="ECO:0008006" key="3">
    <source>
        <dbReference type="Google" id="ProtNLM"/>
    </source>
</evidence>
<dbReference type="PATRIC" id="fig|1397.4.peg.5618"/>
<dbReference type="InterPro" id="IPR018708">
    <property type="entry name" value="DUF2225"/>
</dbReference>
<dbReference type="Proteomes" id="UP000036045">
    <property type="component" value="Unassembled WGS sequence"/>
</dbReference>
<dbReference type="EMBL" id="LDPH01000009">
    <property type="protein sequence ID" value="KLV26296.1"/>
    <property type="molecule type" value="Genomic_DNA"/>
</dbReference>
<protein>
    <recommendedName>
        <fullName evidence="3">DUF2225 domain-containing protein</fullName>
    </recommendedName>
</protein>
<keyword evidence="2" id="KW-1185">Reference proteome</keyword>
<comment type="caution">
    <text evidence="1">The sequence shown here is derived from an EMBL/GenBank/DDBJ whole genome shotgun (WGS) entry which is preliminary data.</text>
</comment>
<dbReference type="InterPro" id="IPR011990">
    <property type="entry name" value="TPR-like_helical_dom_sf"/>
</dbReference>
<name>A0A0J1IK05_NIACI</name>
<dbReference type="Pfam" id="PF09986">
    <property type="entry name" value="DUF2225"/>
    <property type="match status" value="1"/>
</dbReference>
<accession>A0A0J1IK05</accession>
<dbReference type="SUPFAM" id="SSF48452">
    <property type="entry name" value="TPR-like"/>
    <property type="match status" value="1"/>
</dbReference>
<gene>
    <name evidence="1" type="ORF">ABW02_11455</name>
</gene>
<dbReference type="AlphaFoldDB" id="A0A0J1IK05"/>
<evidence type="ECO:0000313" key="1">
    <source>
        <dbReference type="EMBL" id="KLV26296.1"/>
    </source>
</evidence>
<dbReference type="OrthoDB" id="9780343at2"/>
<evidence type="ECO:0000313" key="2">
    <source>
        <dbReference type="Proteomes" id="UP000036045"/>
    </source>
</evidence>
<sequence length="228" mass="26847">MNKIEPLFDKQCTCLLCHTKFTTKKLRSRFVKLKNLDTDFFPVYAEHNPLLYYINVCPACGFSFSDDTVSYFSPESKRILIEKVCSQWIPHSFGKERNIEDSIKTYKLAAYCASLRKDKHITLAGLHLRIAWHYRMLNNHKQERRFISLALSEYETSYSVGDYQGTPVSELRTIYLIADLSKRTDNLEKATKYYSKVIEQQSRTVETQIVKLAKESWQEIRDRQKTFI</sequence>
<reference evidence="1 2" key="1">
    <citation type="submission" date="2015-05" db="EMBL/GenBank/DDBJ databases">
        <title>Whole genome sequence and identification of bacterial endophytes from Costus igneus.</title>
        <authorList>
            <person name="Lee Y.P."/>
            <person name="Gan H.M."/>
            <person name="Eng W."/>
            <person name="Wheatley M.S."/>
            <person name="Caraballo A."/>
            <person name="Polter S."/>
            <person name="Savka M.A."/>
            <person name="Hudson A.O."/>
        </authorList>
    </citation>
    <scope>NUCLEOTIDE SEQUENCE [LARGE SCALE GENOMIC DNA]</scope>
    <source>
        <strain evidence="1 2">RIT379</strain>
    </source>
</reference>